<dbReference type="PANTHER" id="PTHR31672">
    <property type="entry name" value="BNACNNG10540D PROTEIN"/>
    <property type="match status" value="1"/>
</dbReference>
<reference evidence="3" key="1">
    <citation type="submission" date="2013-09" db="EMBL/GenBank/DDBJ databases">
        <title>Corchorus olitorius genome sequencing.</title>
        <authorList>
            <person name="Alam M."/>
            <person name="Haque M.S."/>
            <person name="Islam M.S."/>
            <person name="Emdad E.M."/>
            <person name="Islam M.M."/>
            <person name="Ahmed B."/>
            <person name="Halim A."/>
            <person name="Hossen Q.M.M."/>
            <person name="Hossain M.Z."/>
            <person name="Ahmed R."/>
            <person name="Khan M.M."/>
            <person name="Islam R."/>
            <person name="Rashid M.M."/>
            <person name="Khan S.A."/>
            <person name="Rahman M.S."/>
            <person name="Alam M."/>
            <person name="Yahiya A.S."/>
            <person name="Khan M.S."/>
            <person name="Azam M.S."/>
            <person name="Haque T."/>
            <person name="Lashkar M.Z.H."/>
            <person name="Akhand A.I."/>
            <person name="Morshed G."/>
            <person name="Roy S."/>
            <person name="Uddin K.S."/>
            <person name="Rabeya T."/>
            <person name="Hossain A.S."/>
            <person name="Chowdhury A."/>
            <person name="Snigdha A.R."/>
            <person name="Mortoza M.S."/>
            <person name="Matin S.A."/>
            <person name="Hoque S.M.E."/>
            <person name="Islam M.K."/>
            <person name="Roy D.K."/>
            <person name="Haider R."/>
            <person name="Moosa M.M."/>
            <person name="Elias S.M."/>
            <person name="Hasan A.M."/>
            <person name="Jahan S."/>
            <person name="Shafiuddin M."/>
            <person name="Mahmood N."/>
            <person name="Shommy N.S."/>
        </authorList>
    </citation>
    <scope>NUCLEOTIDE SEQUENCE [LARGE SCALE GENOMIC DNA]</scope>
    <source>
        <strain evidence="3">cv. O-4</strain>
    </source>
</reference>
<dbReference type="InterPro" id="IPR001810">
    <property type="entry name" value="F-box_dom"/>
</dbReference>
<dbReference type="SUPFAM" id="SSF81383">
    <property type="entry name" value="F-box domain"/>
    <property type="match status" value="1"/>
</dbReference>
<dbReference type="Gene3D" id="1.20.1280.50">
    <property type="match status" value="1"/>
</dbReference>
<dbReference type="Proteomes" id="UP000187203">
    <property type="component" value="Unassembled WGS sequence"/>
</dbReference>
<keyword evidence="3" id="KW-1185">Reference proteome</keyword>
<evidence type="ECO:0000313" key="3">
    <source>
        <dbReference type="Proteomes" id="UP000187203"/>
    </source>
</evidence>
<name>A0A1R3ISA6_9ROSI</name>
<evidence type="ECO:0000313" key="2">
    <source>
        <dbReference type="EMBL" id="OMO85400.1"/>
    </source>
</evidence>
<sequence length="78" mass="8886">MENANTSPLLLSDDIAYEILRRLPIKSVQRFKLVSEPWNSLISDSKFAESHFHRLQRDAMSSQDKLLLIGQLYAKGGP</sequence>
<dbReference type="PANTHER" id="PTHR31672:SF13">
    <property type="entry name" value="F-BOX PROTEIN CPR30-LIKE"/>
    <property type="match status" value="1"/>
</dbReference>
<dbReference type="AlphaFoldDB" id="A0A1R3ISA6"/>
<dbReference type="InterPro" id="IPR036047">
    <property type="entry name" value="F-box-like_dom_sf"/>
</dbReference>
<dbReference type="SMART" id="SM00256">
    <property type="entry name" value="FBOX"/>
    <property type="match status" value="1"/>
</dbReference>
<dbReference type="CDD" id="cd22157">
    <property type="entry name" value="F-box_AtFBW1-like"/>
    <property type="match status" value="1"/>
</dbReference>
<evidence type="ECO:0000259" key="1">
    <source>
        <dbReference type="SMART" id="SM00256"/>
    </source>
</evidence>
<organism evidence="2 3">
    <name type="scientific">Corchorus olitorius</name>
    <dbReference type="NCBI Taxonomy" id="93759"/>
    <lineage>
        <taxon>Eukaryota</taxon>
        <taxon>Viridiplantae</taxon>
        <taxon>Streptophyta</taxon>
        <taxon>Embryophyta</taxon>
        <taxon>Tracheophyta</taxon>
        <taxon>Spermatophyta</taxon>
        <taxon>Magnoliopsida</taxon>
        <taxon>eudicotyledons</taxon>
        <taxon>Gunneridae</taxon>
        <taxon>Pentapetalae</taxon>
        <taxon>rosids</taxon>
        <taxon>malvids</taxon>
        <taxon>Malvales</taxon>
        <taxon>Malvaceae</taxon>
        <taxon>Grewioideae</taxon>
        <taxon>Apeibeae</taxon>
        <taxon>Corchorus</taxon>
    </lineage>
</organism>
<comment type="caution">
    <text evidence="2">The sequence shown here is derived from an EMBL/GenBank/DDBJ whole genome shotgun (WGS) entry which is preliminary data.</text>
</comment>
<protein>
    <recommendedName>
        <fullName evidence="1">F-box domain-containing protein</fullName>
    </recommendedName>
</protein>
<proteinExistence type="predicted"/>
<feature type="domain" description="F-box" evidence="1">
    <location>
        <begin position="11"/>
        <end position="51"/>
    </location>
</feature>
<dbReference type="OrthoDB" id="1071894at2759"/>
<accession>A0A1R3ISA6</accession>
<dbReference type="Pfam" id="PF00646">
    <property type="entry name" value="F-box"/>
    <property type="match status" value="1"/>
</dbReference>
<gene>
    <name evidence="2" type="ORF">COLO4_21642</name>
</gene>
<dbReference type="EMBL" id="AWUE01017715">
    <property type="protein sequence ID" value="OMO85400.1"/>
    <property type="molecule type" value="Genomic_DNA"/>
</dbReference>
<dbReference type="InterPro" id="IPR050796">
    <property type="entry name" value="SCF_F-box_component"/>
</dbReference>